<reference evidence="2" key="1">
    <citation type="journal article" date="2014" name="Int. J. Syst. Evol. Microbiol.">
        <title>Complete genome sequence of Corynebacterium casei LMG S-19264T (=DSM 44701T), isolated from a smear-ripened cheese.</title>
        <authorList>
            <consortium name="US DOE Joint Genome Institute (JGI-PGF)"/>
            <person name="Walter F."/>
            <person name="Albersmeier A."/>
            <person name="Kalinowski J."/>
            <person name="Ruckert C."/>
        </authorList>
    </citation>
    <scope>NUCLEOTIDE SEQUENCE</scope>
    <source>
        <strain evidence="2">JCM 4059</strain>
    </source>
</reference>
<feature type="region of interest" description="Disordered" evidence="1">
    <location>
        <begin position="47"/>
        <end position="66"/>
    </location>
</feature>
<organism evidence="2 3">
    <name type="scientific">Streptomyces mashuensis</name>
    <dbReference type="NCBI Taxonomy" id="33904"/>
    <lineage>
        <taxon>Bacteria</taxon>
        <taxon>Bacillati</taxon>
        <taxon>Actinomycetota</taxon>
        <taxon>Actinomycetes</taxon>
        <taxon>Kitasatosporales</taxon>
        <taxon>Streptomycetaceae</taxon>
        <taxon>Streptomyces</taxon>
    </lineage>
</organism>
<keyword evidence="3" id="KW-1185">Reference proteome</keyword>
<comment type="caution">
    <text evidence="2">The sequence shown here is derived from an EMBL/GenBank/DDBJ whole genome shotgun (WGS) entry which is preliminary data.</text>
</comment>
<reference evidence="2" key="2">
    <citation type="submission" date="2020-09" db="EMBL/GenBank/DDBJ databases">
        <authorList>
            <person name="Sun Q."/>
            <person name="Ohkuma M."/>
        </authorList>
    </citation>
    <scope>NUCLEOTIDE SEQUENCE</scope>
    <source>
        <strain evidence="2">JCM 4059</strain>
    </source>
</reference>
<proteinExistence type="predicted"/>
<evidence type="ECO:0000313" key="2">
    <source>
        <dbReference type="EMBL" id="GHF44568.1"/>
    </source>
</evidence>
<sequence>MDERLPDDLADVLDLLLTRDDATHRALRAQLPHVRVRDGVFRHRRERCGGAGAGEHGRRGRGAAVRAGRRGPGEVLVFTQRGYRDDMEVTVEAARTWLRSGRSVLHRVAP</sequence>
<dbReference type="Proteomes" id="UP000638313">
    <property type="component" value="Unassembled WGS sequence"/>
</dbReference>
<name>A0A919B4B8_9ACTN</name>
<accession>A0A919B4B8</accession>
<dbReference type="AlphaFoldDB" id="A0A919B4B8"/>
<evidence type="ECO:0000256" key="1">
    <source>
        <dbReference type="SAM" id="MobiDB-lite"/>
    </source>
</evidence>
<evidence type="ECO:0000313" key="3">
    <source>
        <dbReference type="Proteomes" id="UP000638313"/>
    </source>
</evidence>
<dbReference type="RefSeq" id="WP_229890909.1">
    <property type="nucleotide sequence ID" value="NZ_BNBD01000004.1"/>
</dbReference>
<dbReference type="EMBL" id="BNBD01000004">
    <property type="protein sequence ID" value="GHF44568.1"/>
    <property type="molecule type" value="Genomic_DNA"/>
</dbReference>
<gene>
    <name evidence="2" type="ORF">GCM10010218_27470</name>
</gene>
<protein>
    <submittedName>
        <fullName evidence="2">Uncharacterized protein</fullName>
    </submittedName>
</protein>